<dbReference type="InterPro" id="IPR013785">
    <property type="entry name" value="Aldolase_TIM"/>
</dbReference>
<dbReference type="PANTHER" id="PTHR21089:SF1">
    <property type="entry name" value="BIFUNCTIONAL 3-DEHYDROQUINATE DEHYDRATASE_SHIKIMATE DEHYDROGENASE, CHLOROPLASTIC"/>
    <property type="match status" value="1"/>
</dbReference>
<accession>A0ABP0JPD8</accession>
<evidence type="ECO:0000259" key="3">
    <source>
        <dbReference type="Pfam" id="PF01488"/>
    </source>
</evidence>
<dbReference type="PANTHER" id="PTHR21089">
    <property type="entry name" value="SHIKIMATE DEHYDROGENASE"/>
    <property type="match status" value="1"/>
</dbReference>
<dbReference type="Gene3D" id="3.40.50.720">
    <property type="entry name" value="NAD(P)-binding Rossmann-like Domain"/>
    <property type="match status" value="1"/>
</dbReference>
<dbReference type="Gene3D" id="3.40.50.10860">
    <property type="entry name" value="Leucine Dehydrogenase, chain A, domain 1"/>
    <property type="match status" value="1"/>
</dbReference>
<dbReference type="Pfam" id="PF01487">
    <property type="entry name" value="DHquinase_I"/>
    <property type="match status" value="1"/>
</dbReference>
<evidence type="ECO:0000256" key="2">
    <source>
        <dbReference type="SAM" id="Phobius"/>
    </source>
</evidence>
<feature type="transmembrane region" description="Helical" evidence="2">
    <location>
        <begin position="37"/>
        <end position="60"/>
    </location>
</feature>
<feature type="domain" description="Shikimate dehydrogenase substrate binding N-terminal" evidence="4">
    <location>
        <begin position="398"/>
        <end position="480"/>
    </location>
</feature>
<evidence type="ECO:0000256" key="1">
    <source>
        <dbReference type="SAM" id="MobiDB-lite"/>
    </source>
</evidence>
<name>A0ABP0JPD8_9DINO</name>
<dbReference type="Proteomes" id="UP001642464">
    <property type="component" value="Unassembled WGS sequence"/>
</dbReference>
<dbReference type="SUPFAM" id="SSF53223">
    <property type="entry name" value="Aminoacid dehydrogenase-like, N-terminal domain"/>
    <property type="match status" value="1"/>
</dbReference>
<feature type="transmembrane region" description="Helical" evidence="2">
    <location>
        <begin position="182"/>
        <end position="204"/>
    </location>
</feature>
<dbReference type="SUPFAM" id="SSF51735">
    <property type="entry name" value="NAD(P)-binding Rossmann-fold domains"/>
    <property type="match status" value="1"/>
</dbReference>
<protein>
    <submittedName>
        <fullName evidence="5">Chloroplastic (DHQ-SDH protein) (DHQase-SORase) (Protein EMBRYO DEFECTIVE 3004)</fullName>
    </submittedName>
</protein>
<dbReference type="InterPro" id="IPR022893">
    <property type="entry name" value="Shikimate_DH_fam"/>
</dbReference>
<feature type="region of interest" description="Disordered" evidence="1">
    <location>
        <begin position="685"/>
        <end position="707"/>
    </location>
</feature>
<dbReference type="SUPFAM" id="SSF51569">
    <property type="entry name" value="Aldolase"/>
    <property type="match status" value="1"/>
</dbReference>
<keyword evidence="2" id="KW-0472">Membrane</keyword>
<dbReference type="InterPro" id="IPR036291">
    <property type="entry name" value="NAD(P)-bd_dom_sf"/>
</dbReference>
<dbReference type="InterPro" id="IPR001381">
    <property type="entry name" value="DHquinase_I"/>
</dbReference>
<comment type="caution">
    <text evidence="5">The sequence shown here is derived from an EMBL/GenBank/DDBJ whole genome shotgun (WGS) entry which is preliminary data.</text>
</comment>
<dbReference type="EMBL" id="CAXAMM010007994">
    <property type="protein sequence ID" value="CAK9015993.1"/>
    <property type="molecule type" value="Genomic_DNA"/>
</dbReference>
<keyword evidence="2" id="KW-0812">Transmembrane</keyword>
<organism evidence="5 6">
    <name type="scientific">Durusdinium trenchii</name>
    <dbReference type="NCBI Taxonomy" id="1381693"/>
    <lineage>
        <taxon>Eukaryota</taxon>
        <taxon>Sar</taxon>
        <taxon>Alveolata</taxon>
        <taxon>Dinophyceae</taxon>
        <taxon>Suessiales</taxon>
        <taxon>Symbiodiniaceae</taxon>
        <taxon>Durusdinium</taxon>
    </lineage>
</organism>
<reference evidence="5 6" key="1">
    <citation type="submission" date="2024-02" db="EMBL/GenBank/DDBJ databases">
        <authorList>
            <person name="Chen Y."/>
            <person name="Shah S."/>
            <person name="Dougan E. K."/>
            <person name="Thang M."/>
            <person name="Chan C."/>
        </authorList>
    </citation>
    <scope>NUCLEOTIDE SEQUENCE [LARGE SCALE GENOMIC DNA]</scope>
</reference>
<dbReference type="CDD" id="cd00502">
    <property type="entry name" value="DHQase_I"/>
    <property type="match status" value="1"/>
</dbReference>
<feature type="transmembrane region" description="Helical" evidence="2">
    <location>
        <begin position="72"/>
        <end position="96"/>
    </location>
</feature>
<keyword evidence="6" id="KW-1185">Reference proteome</keyword>
<proteinExistence type="predicted"/>
<dbReference type="Pfam" id="PF08501">
    <property type="entry name" value="Shikimate_dh_N"/>
    <property type="match status" value="1"/>
</dbReference>
<sequence length="910" mass="99551">MSEADWDEFDSLWESPSGSRGGRFVATIETLFAKCEAVVGVTAAFFVGFGVVLVLAIATLMRLSDGDRPTGLGLAALCIVGSGLATWVVAMASAAVRRCYPEWADDPVKQVDYRPDELASHDPWPFAVELGLSVPTTPWFVRLLLSVWWLGHFAAGLLAALGVHSWVEASFVHILPRVVAPILLHLALTVSANLYLILAGASLLRDPEFLTRLWGSRFLIDMDRPTPVVLTCRRPDDGGRWNGTEEQRMTLLRQAIVDGVEFVDLEHDIAGKVPRYGKTKRIVSFHDFSGTPDDLEEQHEAMCKLDPDIVKVVTTATSPGDNVRLLKLVAESKVPTIGFCMGEYGILSRVLCGRYGAPFTYATFSKDRVLAPGQLSFDEMRKLYHYDSINAETQIFGVVGDPIGHSLSPLLHNLAFRQSKQNAVYLPMQVPPEEFESTLRDYQKLGARGFSVTIPHKESALKFADSSDEATERIGAANTLTLKSDGSWFASNTDYGAALEAVKLGVKASGGDQLSGLRVLILGAGGAARAIGQAMVHEGAALTITNRTRARGAALAEDLKCQFVTWENRGSAYADVLINCTPIGMSPNVDETPFEQHWLRDGMVVFDTIYNPENTLLIKQVLRKGISPVRVNKPTAAEDVWLETLHPFFEVAAQLSQSHTYSIEKAQRDFGYVPVVDFEEGMQRLEPDLRSHAPGRGSGDLAADRRKSGSLEQLIDPVPETDRFGFVDEVDLPSDGGIAGELVGCKKMGGGDILDVRHRNEVSAIPNLNESTGPCPLDEARDQVVVARAPDEVRAEGNGRQPVGVVGGDHLPFCDGLRVRIVTKVVIGVGKRFVAIEVVGPCEDNARRTRVNQSRDVVMLTCRKDMPCAENIRFEVAFPRSPDTRYRRDMKDGVHSCAGAIDVRRFAKVS</sequence>
<feature type="transmembrane region" description="Helical" evidence="2">
    <location>
        <begin position="139"/>
        <end position="161"/>
    </location>
</feature>
<dbReference type="InterPro" id="IPR046346">
    <property type="entry name" value="Aminoacid_DH-like_N_sf"/>
</dbReference>
<gene>
    <name evidence="5" type="ORF">SCF082_LOCUS12988</name>
</gene>
<evidence type="ECO:0000259" key="4">
    <source>
        <dbReference type="Pfam" id="PF08501"/>
    </source>
</evidence>
<dbReference type="Gene3D" id="3.20.20.70">
    <property type="entry name" value="Aldolase class I"/>
    <property type="match status" value="1"/>
</dbReference>
<evidence type="ECO:0000313" key="5">
    <source>
        <dbReference type="EMBL" id="CAK9015993.1"/>
    </source>
</evidence>
<dbReference type="Pfam" id="PF01488">
    <property type="entry name" value="Shikimate_DH"/>
    <property type="match status" value="1"/>
</dbReference>
<evidence type="ECO:0000313" key="6">
    <source>
        <dbReference type="Proteomes" id="UP001642464"/>
    </source>
</evidence>
<dbReference type="InterPro" id="IPR006151">
    <property type="entry name" value="Shikm_DH/Glu-tRNA_Rdtase"/>
</dbReference>
<feature type="domain" description="Quinate/shikimate 5-dehydrogenase/glutamyl-tRNA reductase" evidence="3">
    <location>
        <begin position="512"/>
        <end position="581"/>
    </location>
</feature>
<dbReference type="InterPro" id="IPR013708">
    <property type="entry name" value="Shikimate_DH-bd_N"/>
</dbReference>
<keyword evidence="2" id="KW-1133">Transmembrane helix</keyword>